<dbReference type="EMBL" id="DS113701">
    <property type="protein sequence ID" value="EAX97780.1"/>
    <property type="molecule type" value="Genomic_DNA"/>
</dbReference>
<dbReference type="Proteomes" id="UP000001542">
    <property type="component" value="Unassembled WGS sequence"/>
</dbReference>
<dbReference type="Pfam" id="PF08393">
    <property type="entry name" value="DHC_N2"/>
    <property type="match status" value="1"/>
</dbReference>
<dbReference type="GO" id="GO:0036156">
    <property type="term" value="C:inner dynein arm"/>
    <property type="evidence" value="ECO:0000318"/>
    <property type="project" value="GO_Central"/>
</dbReference>
<dbReference type="VEuPathDB" id="TrichDB:TVAGG3_0837500"/>
<keyword evidence="5" id="KW-1185">Reference proteome</keyword>
<keyword evidence="1" id="KW-0175">Coiled coil</keyword>
<dbReference type="FunFam" id="1.20.140.100:FF:000028">
    <property type="entry name" value="Uncharacterized protein"/>
    <property type="match status" value="1"/>
</dbReference>
<dbReference type="FunFam" id="1.20.58.1120:FF:000039">
    <property type="match status" value="1"/>
</dbReference>
<feature type="domain" description="Dynein heavy chain linker" evidence="3">
    <location>
        <begin position="832"/>
        <end position="1276"/>
    </location>
</feature>
<dbReference type="STRING" id="5722.A2FBE6"/>
<proteinExistence type="predicted"/>
<dbReference type="InterPro" id="IPR013602">
    <property type="entry name" value="Dynein_heavy_linker"/>
</dbReference>
<dbReference type="GO" id="GO:0008569">
    <property type="term" value="F:minus-end-directed microtubule motor activity"/>
    <property type="evidence" value="ECO:0000318"/>
    <property type="project" value="GO_Central"/>
</dbReference>
<dbReference type="InterPro" id="IPR042222">
    <property type="entry name" value="Dynein_2_N"/>
</dbReference>
<feature type="region of interest" description="Disordered" evidence="2">
    <location>
        <begin position="111"/>
        <end position="141"/>
    </location>
</feature>
<evidence type="ECO:0000313" key="4">
    <source>
        <dbReference type="EMBL" id="EAX97780.1"/>
    </source>
</evidence>
<dbReference type="KEGG" id="tva:4755565"/>
<name>A2FBE6_TRIV3</name>
<sequence>MEKDHAYTNTLWTKLRFVFIDLCNKKAIYDLTPKSFELLQKIMAMEDFEKHIGKNMVLSIFPSLKYKYQMQNLGDQPVKLLKIQEPTMSSRDSVRKTIRKSLEFPTDKIPRNCKIPTDFNRRSSRSNSSKSDNSSTNGSISKFDYEKFNHRKRTRIDREQFDTIRKKTSAWNLGNDIHNETDALAYVASTDPDQDDIQFHFGKAQSNVNRYQMSIYSQLPNEHEFETITKRGVFSARNGGESEFVPIDEFIESKTDYEMVHQLQFFTSFKVNKLFMKWKLMYFKRSFKSKLAKFNEICYSTKPVFPVVISEFRKELFSLKNYQVFPIRDDGNVGYDDQIQTFKEIFLNFSQKSNEISDKMLFALLEFAKRLNKEYKELVTQETASFLNDDKIPSDLYYINKVPNKKSLGIREERELKAKYKQLLAYYQLEISQIPNFFKFLDKMITSFFLQMFQDQFHYFSNIFIESSHQMKLNIILDYNDHDIVFKPSLEEAQALVNDHINNLLDNLMTFIRPIRIDQSGSEKLKELSDKSRTIADIIQSDAKFSKDLEGIMNVMKLSFKKANETYNCYRPSAVTIAQFRYKWPKMKNDTSDPTIFITNLSKLTEIQSKVQGFKNIYEFDLLRVDCRNLRTFILNFVEKTIEENNKILFTEFENICTSFVRDVYTIMETMTLSNDTLEGAAAFAQNMTIAKSKIPQFQKTFYIINSIYNRALTHASMLIPVLIIHLKSVKTANERLERAFETGENQMRENSLKSKEMIGQRQKVLEERLEQLDRQMRTQFGSFESNISAETAMNDLKKVIEKTDNLQEDVNLFVVLANKLNYNEYDFSEIKTIRDKLSNELEQWKTYSEFMQNINVYYDSPVKEINYRGLIQFLNNNSERELRSKKHPLFDKMANSFSFLYQYLSLFKSFSKLIFDQNQWEMAFKILFTKNDNTLTLRKFLNPMLLNYIDDLNIFIMNQLEKADLNQTFDRYIFNMKNLKFVLFDSKRLNTKVISFPAIYEAQNTCEDFLVYLNSLKNSTFFTTIEKQIIYWDIKIKDIIKILDYIIDFQTQYISLSAATTSTFCSLHYVNEFNLKHFVDEFFRNFIKQIEYNPSILSFTSKLDPENPITDLTNKRKHTIKDIISMKQSALQPLISNKINEPICKENNLTLNGDLLLKCLKEAENRSRHLLSKMGYIIDQMRNQYPRLFLCNDESVIRIILACGNVNCLVDDFLPVFPSLSRFQCNGNTIMGAISTRGEMLQFRNDFMVENISPIEILKRTEYEMKIAVKASIFEALPAHDFTTPSQWIMRYNSQALVIAESIYFSRQINSILSKTSEKREWKEIFEKNQKMLQDICSNIESSPSKCQSLSVLAALKIRQIEILKEIKKDDNFSIENFSWQRHPSHFVTSERGDEYINIKCGTFTFRYGCEMISEPDFWPMTNSEEEFFIAIASSMKQPEISMIKQMTGNRYLVKAFSDFAGLPYYNVEKLNNQILTALFKLKCVINVIDMKQIPNSFPSFYGILENRNQILKCENNFTKIDFDNWNSLISINQTEIPSWIRKRLRPIYVNEINPNDLMQKLSKIRPNIKIPMNIGFDYLEKTIKLHNFKQILNNNNSETNSNTVQFFCWFDISEFILTNKIVTFKNATSFHIPTTLNKKIDELTTIFDRYDSFEYHSQVPYFPQIEYNTKIDIINFDTKLLILTILSALKDKIDIATMELIDVNEDMTVLKIVGVRPIFIRLFKADKQNQKPNAWLSPVLQPIDIIKMALQNQDLVEQIKVLEPLITVFQSNAAETYFDPLNISLSKLAILRSVINVKKKPILEAIDTVFHNKEPIDQKFEIQTALSEFKPIVIVGDDKNWRKETLKNLINSNTKQSDFVLFSSSFNEFLDIPLCIKYENITKNIYRPCFDGETYLCLSDYQNSSDFIQNFVTSLFVFNCVNSKSYGKYIRMTKIHLIITTSQISDFVNIGRSYFPILQPQNVTFQNNVTFSNSINVDILNKITEYSTEHKMEQKLIEFQEKTKNVNEVCLFLSLASLFFGMEILDFITDIPASTVKKYILAKGYNFDWIPFKFYSGILNIIVENHLNAILVGHNSLDVYPISKIENVNFVILEKRFRSQIFKEFVNIGETKRKTVFILDLNIVDCEEVYDLFDFFFYQNDIFDQTSFISQTDIKILQHYFPSENAISEMSKFINFFLICKQNQIENIPKEFLDKMVIVESKYNVKELIPKTDFHYEETALFAPYLSISSDEFEEIVKKRINYFREQYSNVALSLSNIIDFVEIYTNLRPVINNINHGITMTESNEKELFARIDKILAKIDDLETRVHKGNEELKAKINQLQLLQAKIHVQIPNDISTAKAAISSYSMDEQIQMISNWISKKDEFQNYALIFRDIFGYTTLANLIESQLDSKNCNLCLSILNFDLESQNESLLFSKLEKYGLFEDAPPDSPLRKLLTESLISSIPLINVFLTWLKIIVNYYKWNTEIGDLSLEIGEIQAKRESTMQQIDELKKENEDLNEKLKMKENKDSCPTWLLSAYNNDASEVYKMLETTEQLMKDISKFGEFLNDTEHSLKQYSFVITAFEYGFGAIKREERMKIYEQLNLNGLQNPFELIKQPLDFEIIYPIISYIHLFTPSLCDTQMLENSLSYKTSIPFSTTAIFDILFCLRIFPSKNNFIDENNYPKPNYPSPRKIYYDPLDIMTQSIISTHNKVQSCFTSSLENCCEMYAKCMSDNSPLIVFLDDRKSSTDFFVFIDYLQLQIDCNGRFTFQDQILKSCENPEIFLITKTLNVDFTNCSLINCDVDNVEHTIWFDLISVFTVNMQLEKAVEQMIMTSSFKIREGIGSLKRIGDLINDARWSDLFENSQKNLSFRNFSDNVSTNIKIYNTNIQNISTILGQTGDHPMSLQKYKTFTNLLRALSDSLKYDKHSPFEAYLSQRYLQPDTLNSPISPLFALNKIPEISLTFSNLLRNSDRIKFLVNYESSKLKNIIDSKILLFDYNFPKLTEKPVGPMMPQLLQHLSQHYLSMPDGFFSFTSPENIVIPQHFGITVILDDLIPTDLYARCMNSMLSAHNLSLLTIGSFTSLNSPNDLDSIFSLCRKENAVLMIIYDTNLPLFVVDYLQFYSHKNKFNNYFILTNEEDSKNIPHFTSNFYIRVSKFMTMNGATKFLRLTPYYLRLNNNIARAMLYLLLVLAHRNDFPMNLQQIMPFVNSLLEYFTPPFGRDTKRRQLWCKIASTLISSYCQNNVLSDSYVNLFNFFFESEKPKVPFNRNVSLETDAAFQSDIPPTPQEMGMLISYGDFMEKQIVWKKKSEIKTFGISTQKQGKKAFLYNARFNNGSVSTNGDRILYIDEEKFDGIKDLIRVPLFDKEHLFLGYAYLKTSLNLEQYKYCPIFMILIS</sequence>
<protein>
    <recommendedName>
        <fullName evidence="3">Dynein heavy chain linker domain-containing protein</fullName>
    </recommendedName>
</protein>
<dbReference type="PANTHER" id="PTHR10676:SF242">
    <property type="entry name" value="DYNEIN AXONEMAL HEAVY CHAIN 3"/>
    <property type="match status" value="1"/>
</dbReference>
<dbReference type="SMR" id="A2FBE6"/>
<dbReference type="GO" id="GO:0097729">
    <property type="term" value="C:9+2 motile cilium"/>
    <property type="evidence" value="ECO:0000318"/>
    <property type="project" value="GO_Central"/>
</dbReference>
<accession>A2FBE6</accession>
<dbReference type="GO" id="GO:0060294">
    <property type="term" value="P:cilium movement involved in cell motility"/>
    <property type="evidence" value="ECO:0000318"/>
    <property type="project" value="GO_Central"/>
</dbReference>
<gene>
    <name evidence="4" type="ORF">TVAG_235920</name>
</gene>
<evidence type="ECO:0000256" key="1">
    <source>
        <dbReference type="SAM" id="Coils"/>
    </source>
</evidence>
<dbReference type="eggNOG" id="KOG3595">
    <property type="taxonomic scope" value="Eukaryota"/>
</dbReference>
<feature type="compositionally biased region" description="Low complexity" evidence="2">
    <location>
        <begin position="125"/>
        <end position="141"/>
    </location>
</feature>
<feature type="coiled-coil region" evidence="1">
    <location>
        <begin position="2288"/>
        <end position="2322"/>
    </location>
</feature>
<reference evidence="4" key="2">
    <citation type="journal article" date="2007" name="Science">
        <title>Draft genome sequence of the sexually transmitted pathogen Trichomonas vaginalis.</title>
        <authorList>
            <person name="Carlton J.M."/>
            <person name="Hirt R.P."/>
            <person name="Silva J.C."/>
            <person name="Delcher A.L."/>
            <person name="Schatz M."/>
            <person name="Zhao Q."/>
            <person name="Wortman J.R."/>
            <person name="Bidwell S.L."/>
            <person name="Alsmark U.C.M."/>
            <person name="Besteiro S."/>
            <person name="Sicheritz-Ponten T."/>
            <person name="Noel C.J."/>
            <person name="Dacks J.B."/>
            <person name="Foster P.G."/>
            <person name="Simillion C."/>
            <person name="Van de Peer Y."/>
            <person name="Miranda-Saavedra D."/>
            <person name="Barton G.J."/>
            <person name="Westrop G.D."/>
            <person name="Mueller S."/>
            <person name="Dessi D."/>
            <person name="Fiori P.L."/>
            <person name="Ren Q."/>
            <person name="Paulsen I."/>
            <person name="Zhang H."/>
            <person name="Bastida-Corcuera F.D."/>
            <person name="Simoes-Barbosa A."/>
            <person name="Brown M.T."/>
            <person name="Hayes R.D."/>
            <person name="Mukherjee M."/>
            <person name="Okumura C.Y."/>
            <person name="Schneider R."/>
            <person name="Smith A.J."/>
            <person name="Vanacova S."/>
            <person name="Villalvazo M."/>
            <person name="Haas B.J."/>
            <person name="Pertea M."/>
            <person name="Feldblyum T.V."/>
            <person name="Utterback T.R."/>
            <person name="Shu C.L."/>
            <person name="Osoegawa K."/>
            <person name="de Jong P.J."/>
            <person name="Hrdy I."/>
            <person name="Horvathova L."/>
            <person name="Zubacova Z."/>
            <person name="Dolezal P."/>
            <person name="Malik S.B."/>
            <person name="Logsdon J.M. Jr."/>
            <person name="Henze K."/>
            <person name="Gupta A."/>
            <person name="Wang C.C."/>
            <person name="Dunne R.L."/>
            <person name="Upcroft J.A."/>
            <person name="Upcroft P."/>
            <person name="White O."/>
            <person name="Salzberg S.L."/>
            <person name="Tang P."/>
            <person name="Chiu C.-H."/>
            <person name="Lee Y.-S."/>
            <person name="Embley T.M."/>
            <person name="Coombs G.H."/>
            <person name="Mottram J.C."/>
            <person name="Tachezy J."/>
            <person name="Fraser-Liggett C.M."/>
            <person name="Johnson P.J."/>
        </authorList>
    </citation>
    <scope>NUCLEOTIDE SEQUENCE [LARGE SCALE GENOMIC DNA]</scope>
    <source>
        <strain evidence="4">G3</strain>
    </source>
</reference>
<dbReference type="InParanoid" id="A2FBE6"/>
<feature type="coiled-coil region" evidence="1">
    <location>
        <begin position="2476"/>
        <end position="2510"/>
    </location>
</feature>
<dbReference type="Gene3D" id="1.20.140.100">
    <property type="entry name" value="Dynein heavy chain, N-terminal domain 2"/>
    <property type="match status" value="1"/>
</dbReference>
<reference evidence="4" key="1">
    <citation type="submission" date="2006-10" db="EMBL/GenBank/DDBJ databases">
        <authorList>
            <person name="Amadeo P."/>
            <person name="Zhao Q."/>
            <person name="Wortman J."/>
            <person name="Fraser-Liggett C."/>
            <person name="Carlton J."/>
        </authorList>
    </citation>
    <scope>NUCLEOTIDE SEQUENCE</scope>
    <source>
        <strain evidence="4">G3</strain>
    </source>
</reference>
<dbReference type="RefSeq" id="XP_001310710.1">
    <property type="nucleotide sequence ID" value="XM_001310709.1"/>
</dbReference>
<feature type="coiled-coil region" evidence="1">
    <location>
        <begin position="727"/>
        <end position="810"/>
    </location>
</feature>
<dbReference type="Gene3D" id="1.20.58.1120">
    <property type="match status" value="1"/>
</dbReference>
<dbReference type="InterPro" id="IPR026983">
    <property type="entry name" value="DHC"/>
</dbReference>
<dbReference type="GO" id="GO:0045505">
    <property type="term" value="F:dynein intermediate chain binding"/>
    <property type="evidence" value="ECO:0000318"/>
    <property type="project" value="GO_Central"/>
</dbReference>
<organism evidence="4 5">
    <name type="scientific">Trichomonas vaginalis (strain ATCC PRA-98 / G3)</name>
    <dbReference type="NCBI Taxonomy" id="412133"/>
    <lineage>
        <taxon>Eukaryota</taxon>
        <taxon>Metamonada</taxon>
        <taxon>Parabasalia</taxon>
        <taxon>Trichomonadida</taxon>
        <taxon>Trichomonadidae</taxon>
        <taxon>Trichomonas</taxon>
    </lineage>
</organism>
<evidence type="ECO:0000313" key="5">
    <source>
        <dbReference type="Proteomes" id="UP000001542"/>
    </source>
</evidence>
<evidence type="ECO:0000259" key="3">
    <source>
        <dbReference type="Pfam" id="PF08393"/>
    </source>
</evidence>
<evidence type="ECO:0000256" key="2">
    <source>
        <dbReference type="SAM" id="MobiDB-lite"/>
    </source>
</evidence>
<dbReference type="PANTHER" id="PTHR10676">
    <property type="entry name" value="DYNEIN HEAVY CHAIN FAMILY PROTEIN"/>
    <property type="match status" value="1"/>
</dbReference>
<dbReference type="GO" id="GO:0051959">
    <property type="term" value="F:dynein light intermediate chain binding"/>
    <property type="evidence" value="ECO:0000318"/>
    <property type="project" value="GO_Central"/>
</dbReference>
<dbReference type="VEuPathDB" id="TrichDB:TVAG_235920"/>